<proteinExistence type="predicted"/>
<evidence type="ECO:0000313" key="2">
    <source>
        <dbReference type="Proteomes" id="UP000618591"/>
    </source>
</evidence>
<organism evidence="1 2">
    <name type="scientific">Sphingomonas psychrolutea</name>
    <dbReference type="NCBI Taxonomy" id="1259676"/>
    <lineage>
        <taxon>Bacteria</taxon>
        <taxon>Pseudomonadati</taxon>
        <taxon>Pseudomonadota</taxon>
        <taxon>Alphaproteobacteria</taxon>
        <taxon>Sphingomonadales</taxon>
        <taxon>Sphingomonadaceae</taxon>
        <taxon>Sphingomonas</taxon>
    </lineage>
</organism>
<name>A0ABQ1GPD7_9SPHN</name>
<protein>
    <submittedName>
        <fullName evidence="1">Uncharacterized protein</fullName>
    </submittedName>
</protein>
<keyword evidence="2" id="KW-1185">Reference proteome</keyword>
<dbReference type="RefSeq" id="WP_188446600.1">
    <property type="nucleotide sequence ID" value="NZ_BMDW01000009.1"/>
</dbReference>
<gene>
    <name evidence="1" type="ORF">GCM10011395_17620</name>
</gene>
<dbReference type="Proteomes" id="UP000618591">
    <property type="component" value="Unassembled WGS sequence"/>
</dbReference>
<reference evidence="2" key="1">
    <citation type="journal article" date="2019" name="Int. J. Syst. Evol. Microbiol.">
        <title>The Global Catalogue of Microorganisms (GCM) 10K type strain sequencing project: providing services to taxonomists for standard genome sequencing and annotation.</title>
        <authorList>
            <consortium name="The Broad Institute Genomics Platform"/>
            <consortium name="The Broad Institute Genome Sequencing Center for Infectious Disease"/>
            <person name="Wu L."/>
            <person name="Ma J."/>
        </authorList>
    </citation>
    <scope>NUCLEOTIDE SEQUENCE [LARGE SCALE GENOMIC DNA]</scope>
    <source>
        <strain evidence="2">CGMCC 1.10106</strain>
    </source>
</reference>
<dbReference type="EMBL" id="BMDW01000009">
    <property type="protein sequence ID" value="GGA47831.1"/>
    <property type="molecule type" value="Genomic_DNA"/>
</dbReference>
<sequence>MPFLLLLSALLTALTGAVVGVRPADVQIARRAHATPIQRATVVVALRSAGHAHLLGAFGIVSRFAALDVPAILVAAPRLYLDRLRA</sequence>
<accession>A0ABQ1GPD7</accession>
<evidence type="ECO:0000313" key="1">
    <source>
        <dbReference type="EMBL" id="GGA47831.1"/>
    </source>
</evidence>
<comment type="caution">
    <text evidence="1">The sequence shown here is derived from an EMBL/GenBank/DDBJ whole genome shotgun (WGS) entry which is preliminary data.</text>
</comment>